<dbReference type="PANTHER" id="PTHR31286">
    <property type="entry name" value="GLYCINE-RICH CELL WALL STRUCTURAL PROTEIN 1.8-LIKE"/>
    <property type="match status" value="1"/>
</dbReference>
<gene>
    <name evidence="2" type="ORF">PIB30_046262</name>
</gene>
<name>A0ABU6XHR4_9FABA</name>
<dbReference type="InterPro" id="IPR040256">
    <property type="entry name" value="At4g02000-like"/>
</dbReference>
<evidence type="ECO:0000313" key="2">
    <source>
        <dbReference type="EMBL" id="MED6196308.1"/>
    </source>
</evidence>
<evidence type="ECO:0000313" key="3">
    <source>
        <dbReference type="Proteomes" id="UP001341840"/>
    </source>
</evidence>
<dbReference type="PANTHER" id="PTHR31286:SF167">
    <property type="entry name" value="OS09G0268800 PROTEIN"/>
    <property type="match status" value="1"/>
</dbReference>
<proteinExistence type="predicted"/>
<dbReference type="EMBL" id="JASCZI010211736">
    <property type="protein sequence ID" value="MED6196308.1"/>
    <property type="molecule type" value="Genomic_DNA"/>
</dbReference>
<sequence length="338" mass="38653">MLDIFSMSTIEFALGAIWRRLEGFRVIDHGDNIYQFFFERETDVIKIERGSPWLFRNYMIHLRCWHESSVITDEDFSKVPIWIQFLGSPEHYKTLELGRKIGTTIGEVLEVDFFNMKGCDGRIVKARTTMDVSKTLRSKLNLLGPDGKKIEVHFKYETPISLLSGFSKLSMREVNLSEPTLQANRFRAPTPTNQNDLQACNQEQRRRSVDANSEFSSDNEIISCTLDDSPIESKARVVKPLNLEEKENHIPLQDITNSDLTFNHGSTRMKEIQPKVYRSKIKSLACRRGQEIQQVIETKRDPTSTLLSVIPKKVCLEGLSDIDEEVEGASPTLAPTPQ</sequence>
<feature type="domain" description="DUF4283" evidence="1">
    <location>
        <begin position="6"/>
        <end position="69"/>
    </location>
</feature>
<reference evidence="2 3" key="1">
    <citation type="journal article" date="2023" name="Plants (Basel)">
        <title>Bridging the Gap: Combining Genomics and Transcriptomics Approaches to Understand Stylosanthes scabra, an Orphan Legume from the Brazilian Caatinga.</title>
        <authorList>
            <person name="Ferreira-Neto J.R.C."/>
            <person name="da Silva M.D."/>
            <person name="Binneck E."/>
            <person name="de Melo N.F."/>
            <person name="da Silva R.H."/>
            <person name="de Melo A.L.T.M."/>
            <person name="Pandolfi V."/>
            <person name="Bustamante F.O."/>
            <person name="Brasileiro-Vidal A.C."/>
            <person name="Benko-Iseppon A.M."/>
        </authorList>
    </citation>
    <scope>NUCLEOTIDE SEQUENCE [LARGE SCALE GENOMIC DNA]</scope>
    <source>
        <tissue evidence="2">Leaves</tissue>
    </source>
</reference>
<protein>
    <recommendedName>
        <fullName evidence="1">DUF4283 domain-containing protein</fullName>
    </recommendedName>
</protein>
<dbReference type="Pfam" id="PF14111">
    <property type="entry name" value="DUF4283"/>
    <property type="match status" value="1"/>
</dbReference>
<dbReference type="InterPro" id="IPR025558">
    <property type="entry name" value="DUF4283"/>
</dbReference>
<organism evidence="2 3">
    <name type="scientific">Stylosanthes scabra</name>
    <dbReference type="NCBI Taxonomy" id="79078"/>
    <lineage>
        <taxon>Eukaryota</taxon>
        <taxon>Viridiplantae</taxon>
        <taxon>Streptophyta</taxon>
        <taxon>Embryophyta</taxon>
        <taxon>Tracheophyta</taxon>
        <taxon>Spermatophyta</taxon>
        <taxon>Magnoliopsida</taxon>
        <taxon>eudicotyledons</taxon>
        <taxon>Gunneridae</taxon>
        <taxon>Pentapetalae</taxon>
        <taxon>rosids</taxon>
        <taxon>fabids</taxon>
        <taxon>Fabales</taxon>
        <taxon>Fabaceae</taxon>
        <taxon>Papilionoideae</taxon>
        <taxon>50 kb inversion clade</taxon>
        <taxon>dalbergioids sensu lato</taxon>
        <taxon>Dalbergieae</taxon>
        <taxon>Pterocarpus clade</taxon>
        <taxon>Stylosanthes</taxon>
    </lineage>
</organism>
<evidence type="ECO:0000259" key="1">
    <source>
        <dbReference type="Pfam" id="PF14111"/>
    </source>
</evidence>
<dbReference type="Proteomes" id="UP001341840">
    <property type="component" value="Unassembled WGS sequence"/>
</dbReference>
<keyword evidence="3" id="KW-1185">Reference proteome</keyword>
<accession>A0ABU6XHR4</accession>
<comment type="caution">
    <text evidence="2">The sequence shown here is derived from an EMBL/GenBank/DDBJ whole genome shotgun (WGS) entry which is preliminary data.</text>
</comment>